<reference evidence="1 2" key="1">
    <citation type="submission" date="2008-07" db="EMBL/GenBank/DDBJ databases">
        <authorList>
            <person name="El-Sayed N."/>
            <person name="Caler E."/>
            <person name="Inman J."/>
            <person name="Amedeo P."/>
            <person name="Hass B."/>
            <person name="Wortman J."/>
        </authorList>
    </citation>
    <scope>NUCLEOTIDE SEQUENCE [LARGE SCALE GENOMIC DNA]</scope>
    <source>
        <strain evidence="2">ATCC 50983 / TXsc</strain>
    </source>
</reference>
<protein>
    <submittedName>
        <fullName evidence="1">Uncharacterized protein</fullName>
    </submittedName>
</protein>
<organism evidence="2">
    <name type="scientific">Perkinsus marinus (strain ATCC 50983 / TXsc)</name>
    <dbReference type="NCBI Taxonomy" id="423536"/>
    <lineage>
        <taxon>Eukaryota</taxon>
        <taxon>Sar</taxon>
        <taxon>Alveolata</taxon>
        <taxon>Perkinsozoa</taxon>
        <taxon>Perkinsea</taxon>
        <taxon>Perkinsida</taxon>
        <taxon>Perkinsidae</taxon>
        <taxon>Perkinsus</taxon>
    </lineage>
</organism>
<evidence type="ECO:0000313" key="1">
    <source>
        <dbReference type="EMBL" id="EER08050.1"/>
    </source>
</evidence>
<dbReference type="GeneID" id="9064197"/>
<accession>C5L5E3</accession>
<proteinExistence type="predicted"/>
<dbReference type="Proteomes" id="UP000007800">
    <property type="component" value="Unassembled WGS sequence"/>
</dbReference>
<dbReference type="InParanoid" id="C5L5E3"/>
<dbReference type="AlphaFoldDB" id="C5L5E3"/>
<evidence type="ECO:0000313" key="2">
    <source>
        <dbReference type="Proteomes" id="UP000007800"/>
    </source>
</evidence>
<gene>
    <name evidence="1" type="ORF">Pmar_PMAR013515</name>
</gene>
<name>C5L5E3_PERM5</name>
<dbReference type="RefSeq" id="XP_002776234.1">
    <property type="nucleotide sequence ID" value="XM_002776188.1"/>
</dbReference>
<dbReference type="EMBL" id="GG679279">
    <property type="protein sequence ID" value="EER08050.1"/>
    <property type="molecule type" value="Genomic_DNA"/>
</dbReference>
<sequence length="140" mass="15359">MSLILEFRLRVTVMLEPKMEFPHFSPSTAPRPTPSFKLLRAVATLEINASKVRFPKAYRSYSVCTSMPAVHVEVEGSYFPLPSPTVTALIDPAKTMGPMSTPYTLARPPPVILRPAGSPPLVADSIWKYTDLVGSSISKI</sequence>
<keyword evidence="2" id="KW-1185">Reference proteome</keyword>